<dbReference type="RefSeq" id="WP_310912054.1">
    <property type="nucleotide sequence ID" value="NZ_JAVLVT010000003.1"/>
</dbReference>
<evidence type="ECO:0000259" key="1">
    <source>
        <dbReference type="PROSITE" id="PS51502"/>
    </source>
</evidence>
<dbReference type="SUPFAM" id="SSF54909">
    <property type="entry name" value="Dimeric alpha+beta barrel"/>
    <property type="match status" value="1"/>
</dbReference>
<dbReference type="PANTHER" id="PTHR37832:SF1">
    <property type="entry name" value="STRESS-RESPONSE A_B BARREL DOMAIN-CONTAINING PROTEIN"/>
    <property type="match status" value="1"/>
</dbReference>
<proteinExistence type="predicted"/>
<name>A0ABU2H5G6_9ACTN</name>
<reference evidence="3" key="1">
    <citation type="submission" date="2023-07" db="EMBL/GenBank/DDBJ databases">
        <title>Novel species in the genus Lipingzhangella isolated from Sambhar Salt Lake.</title>
        <authorList>
            <person name="Jiya N."/>
            <person name="Kajale S."/>
            <person name="Sharma A."/>
        </authorList>
    </citation>
    <scope>NUCLEOTIDE SEQUENCE [LARGE SCALE GENOMIC DNA]</scope>
    <source>
        <strain evidence="3">LS1_29</strain>
    </source>
</reference>
<evidence type="ECO:0000313" key="3">
    <source>
        <dbReference type="Proteomes" id="UP001250214"/>
    </source>
</evidence>
<feature type="domain" description="Stress-response A/B barrel" evidence="1">
    <location>
        <begin position="3"/>
        <end position="95"/>
    </location>
</feature>
<dbReference type="PANTHER" id="PTHR37832">
    <property type="entry name" value="BLL2683 PROTEIN"/>
    <property type="match status" value="1"/>
</dbReference>
<dbReference type="PROSITE" id="PS51502">
    <property type="entry name" value="S_R_A_B_BARREL"/>
    <property type="match status" value="1"/>
</dbReference>
<accession>A0ABU2H5G6</accession>
<dbReference type="InterPro" id="IPR011008">
    <property type="entry name" value="Dimeric_a/b-barrel"/>
</dbReference>
<comment type="caution">
    <text evidence="2">The sequence shown here is derived from an EMBL/GenBank/DDBJ whole genome shotgun (WGS) entry which is preliminary data.</text>
</comment>
<sequence>MGIRHVALFRWLPDTTPEQVAEVERRLGELPGQIPELRAYAFGADVGVSTGNFDFAVVADVDDVDGFRAYRDHPEHQKVLGVISALLAERAAVQFPITR</sequence>
<dbReference type="Proteomes" id="UP001250214">
    <property type="component" value="Unassembled WGS sequence"/>
</dbReference>
<dbReference type="EMBL" id="JAVLVT010000003">
    <property type="protein sequence ID" value="MDS1270551.1"/>
    <property type="molecule type" value="Genomic_DNA"/>
</dbReference>
<organism evidence="2 3">
    <name type="scientific">Lipingzhangella rawalii</name>
    <dbReference type="NCBI Taxonomy" id="2055835"/>
    <lineage>
        <taxon>Bacteria</taxon>
        <taxon>Bacillati</taxon>
        <taxon>Actinomycetota</taxon>
        <taxon>Actinomycetes</taxon>
        <taxon>Streptosporangiales</taxon>
        <taxon>Nocardiopsidaceae</taxon>
        <taxon>Lipingzhangella</taxon>
    </lineage>
</organism>
<dbReference type="Gene3D" id="3.30.70.100">
    <property type="match status" value="1"/>
</dbReference>
<protein>
    <submittedName>
        <fullName evidence="2">Dabb family protein</fullName>
    </submittedName>
</protein>
<dbReference type="SMART" id="SM00886">
    <property type="entry name" value="Dabb"/>
    <property type="match status" value="1"/>
</dbReference>
<dbReference type="Pfam" id="PF07876">
    <property type="entry name" value="Dabb"/>
    <property type="match status" value="1"/>
</dbReference>
<dbReference type="InterPro" id="IPR013097">
    <property type="entry name" value="Dabb"/>
</dbReference>
<gene>
    <name evidence="2" type="ORF">RIF23_09605</name>
</gene>
<evidence type="ECO:0000313" key="2">
    <source>
        <dbReference type="EMBL" id="MDS1270551.1"/>
    </source>
</evidence>
<keyword evidence="3" id="KW-1185">Reference proteome</keyword>